<dbReference type="OrthoDB" id="43458at2157"/>
<dbReference type="InterPro" id="IPR015422">
    <property type="entry name" value="PyrdxlP-dep_Trfase_small"/>
</dbReference>
<dbReference type="GO" id="GO:0030170">
    <property type="term" value="F:pyridoxal phosphate binding"/>
    <property type="evidence" value="ECO:0007669"/>
    <property type="project" value="InterPro"/>
</dbReference>
<dbReference type="FunFam" id="3.40.640.10:FF:000035">
    <property type="entry name" value="O-succinylhomoserine sulfhydrylase"/>
    <property type="match status" value="1"/>
</dbReference>
<dbReference type="GO" id="GO:0005737">
    <property type="term" value="C:cytoplasm"/>
    <property type="evidence" value="ECO:0007669"/>
    <property type="project" value="TreeGrafter"/>
</dbReference>
<dbReference type="InterPro" id="IPR015421">
    <property type="entry name" value="PyrdxlP-dep_Trfase_major"/>
</dbReference>
<comment type="similarity">
    <text evidence="2">Belongs to the trans-sulfuration enzymes family.</text>
</comment>
<dbReference type="GO" id="GO:0019346">
    <property type="term" value="P:transsulfuration"/>
    <property type="evidence" value="ECO:0007669"/>
    <property type="project" value="InterPro"/>
</dbReference>
<feature type="region of interest" description="Disordered" evidence="5">
    <location>
        <begin position="424"/>
        <end position="445"/>
    </location>
</feature>
<dbReference type="CDD" id="cd00614">
    <property type="entry name" value="CGS_like"/>
    <property type="match status" value="1"/>
</dbReference>
<gene>
    <name evidence="6" type="ORF">C472_06345</name>
</gene>
<dbReference type="GO" id="GO:0071269">
    <property type="term" value="P:L-homocysteine biosynthetic process"/>
    <property type="evidence" value="ECO:0007669"/>
    <property type="project" value="TreeGrafter"/>
</dbReference>
<dbReference type="InterPro" id="IPR015424">
    <property type="entry name" value="PyrdxlP-dep_Trfase"/>
</dbReference>
<dbReference type="PATRIC" id="fig|1227485.3.peg.1223"/>
<organism evidence="6 7">
    <name type="scientific">Halorubrum tebenquichense DSM 14210</name>
    <dbReference type="NCBI Taxonomy" id="1227485"/>
    <lineage>
        <taxon>Archaea</taxon>
        <taxon>Methanobacteriati</taxon>
        <taxon>Methanobacteriota</taxon>
        <taxon>Stenosarchaea group</taxon>
        <taxon>Halobacteria</taxon>
        <taxon>Halobacteriales</taxon>
        <taxon>Haloferacaceae</taxon>
        <taxon>Halorubrum</taxon>
    </lineage>
</organism>
<dbReference type="PANTHER" id="PTHR43797:SF2">
    <property type="entry name" value="HOMOCYSTEINE_CYSTEINE SYNTHASE"/>
    <property type="match status" value="1"/>
</dbReference>
<dbReference type="EMBL" id="AOJD01000034">
    <property type="protein sequence ID" value="ELZ38845.1"/>
    <property type="molecule type" value="Genomic_DNA"/>
</dbReference>
<dbReference type="InterPro" id="IPR006235">
    <property type="entry name" value="OAc-hSer/O-AcSer_sulfhydrylase"/>
</dbReference>
<keyword evidence="7" id="KW-1185">Reference proteome</keyword>
<protein>
    <submittedName>
        <fullName evidence="6">O-acetylhomoserine/O-acetylserine sulfhydrylase</fullName>
    </submittedName>
</protein>
<dbReference type="NCBIfam" id="TIGR01326">
    <property type="entry name" value="OAH_OAS_sulfhy"/>
    <property type="match status" value="1"/>
</dbReference>
<feature type="region of interest" description="Disordered" evidence="5">
    <location>
        <begin position="1"/>
        <end position="25"/>
    </location>
</feature>
<feature type="compositionally biased region" description="Gly residues" evidence="5">
    <location>
        <begin position="434"/>
        <end position="445"/>
    </location>
</feature>
<comment type="cofactor">
    <cofactor evidence="1">
        <name>pyridoxal 5'-phosphate</name>
        <dbReference type="ChEBI" id="CHEBI:597326"/>
    </cofactor>
</comment>
<evidence type="ECO:0000256" key="2">
    <source>
        <dbReference type="ARBA" id="ARBA00009077"/>
    </source>
</evidence>
<evidence type="ECO:0000313" key="6">
    <source>
        <dbReference type="EMBL" id="ELZ38845.1"/>
    </source>
</evidence>
<dbReference type="PANTHER" id="PTHR43797">
    <property type="entry name" value="HOMOCYSTEINE/CYSTEINE SYNTHASE"/>
    <property type="match status" value="1"/>
</dbReference>
<evidence type="ECO:0000256" key="1">
    <source>
        <dbReference type="ARBA" id="ARBA00001933"/>
    </source>
</evidence>
<dbReference type="GO" id="GO:0004124">
    <property type="term" value="F:cysteine synthase activity"/>
    <property type="evidence" value="ECO:0007669"/>
    <property type="project" value="TreeGrafter"/>
</dbReference>
<dbReference type="Proteomes" id="UP000011523">
    <property type="component" value="Unassembled WGS sequence"/>
</dbReference>
<dbReference type="Pfam" id="PF01053">
    <property type="entry name" value="Cys_Met_Meta_PP"/>
    <property type="match status" value="1"/>
</dbReference>
<dbReference type="GO" id="GO:0003961">
    <property type="term" value="F:O-acetylhomoserine aminocarboxypropyltransferase activity"/>
    <property type="evidence" value="ECO:0007669"/>
    <property type="project" value="TreeGrafter"/>
</dbReference>
<evidence type="ECO:0000313" key="7">
    <source>
        <dbReference type="Proteomes" id="UP000011523"/>
    </source>
</evidence>
<accession>M0DTL9</accession>
<evidence type="ECO:0000256" key="4">
    <source>
        <dbReference type="ARBA" id="ARBA00022898"/>
    </source>
</evidence>
<evidence type="ECO:0000256" key="3">
    <source>
        <dbReference type="ARBA" id="ARBA00022679"/>
    </source>
</evidence>
<dbReference type="RefSeq" id="WP_006628956.1">
    <property type="nucleotide sequence ID" value="NZ_AOJD01000034.1"/>
</dbReference>
<name>M0DTL9_9EURY</name>
<dbReference type="SUPFAM" id="SSF53383">
    <property type="entry name" value="PLP-dependent transferases"/>
    <property type="match status" value="1"/>
</dbReference>
<sequence length="445" mass="47405">MTRGFSTRSLHAGAEPDSATGARATPIHQTTSYVFDDADTAAELYALRAEGHIYSRLSNPTVNALEDRLADLSGGSDAVATGSGMAAFDAITTVLASAGDNVVASSEMYGGTAAYLTSIADRRGIEARLVDTLDYEAYADAIDDDTAFVHVETIANPSLVTPDFERLADIAHDRAVPLVVDNTFATPYLCRPFEHGADITWESTTKWITGNGTTVGGVVVDGGQFPWDHPDADYDELDGESPAYPIDFVEQFGDAAFANVARQRGVRPTGGQQSPFDAWQTIQGLNTLPLRMERHCENAREVAEFLRDDERVDWVSYPGFEDHESHANAAEYLDGFGGMVTFGVDGGYEAAKTFCESVELTSFLANIGDAKTLVIHPASTTHAQMDEEQRRLAGVSPEMLRLSVGIEDADDVIADLDAGLAAGERAATGEAGDDGGAAGEGGEDR</sequence>
<dbReference type="GO" id="GO:0006535">
    <property type="term" value="P:cysteine biosynthetic process from serine"/>
    <property type="evidence" value="ECO:0007669"/>
    <property type="project" value="TreeGrafter"/>
</dbReference>
<dbReference type="Gene3D" id="3.90.1150.10">
    <property type="entry name" value="Aspartate Aminotransferase, domain 1"/>
    <property type="match status" value="1"/>
</dbReference>
<comment type="caution">
    <text evidence="6">The sequence shown here is derived from an EMBL/GenBank/DDBJ whole genome shotgun (WGS) entry which is preliminary data.</text>
</comment>
<reference evidence="6 7" key="1">
    <citation type="journal article" date="2014" name="PLoS Genet.">
        <title>Phylogenetically driven sequencing of extremely halophilic archaea reveals strategies for static and dynamic osmo-response.</title>
        <authorList>
            <person name="Becker E.A."/>
            <person name="Seitzer P.M."/>
            <person name="Tritt A."/>
            <person name="Larsen D."/>
            <person name="Krusor M."/>
            <person name="Yao A.I."/>
            <person name="Wu D."/>
            <person name="Madern D."/>
            <person name="Eisen J.A."/>
            <person name="Darling A.E."/>
            <person name="Facciotti M.T."/>
        </authorList>
    </citation>
    <scope>NUCLEOTIDE SEQUENCE [LARGE SCALE GENOMIC DNA]</scope>
    <source>
        <strain evidence="6 7">DSM 14210</strain>
    </source>
</reference>
<keyword evidence="3" id="KW-0808">Transferase</keyword>
<proteinExistence type="inferred from homology"/>
<keyword evidence="4" id="KW-0663">Pyridoxal phosphate</keyword>
<dbReference type="Gene3D" id="3.40.640.10">
    <property type="entry name" value="Type I PLP-dependent aspartate aminotransferase-like (Major domain)"/>
    <property type="match status" value="1"/>
</dbReference>
<dbReference type="InterPro" id="IPR000277">
    <property type="entry name" value="Cys/Met-Metab_PyrdxlP-dep_enz"/>
</dbReference>
<dbReference type="PIRSF" id="PIRSF001434">
    <property type="entry name" value="CGS"/>
    <property type="match status" value="1"/>
</dbReference>
<dbReference type="AlphaFoldDB" id="M0DTL9"/>
<evidence type="ECO:0000256" key="5">
    <source>
        <dbReference type="SAM" id="MobiDB-lite"/>
    </source>
</evidence>